<gene>
    <name evidence="4" type="ORF">CHUV0807_2124</name>
</gene>
<proteinExistence type="predicted"/>
<dbReference type="RefSeq" id="WP_079541769.1">
    <property type="nucleotide sequence ID" value="NZ_FKLO01000072.1"/>
</dbReference>
<dbReference type="PROSITE" id="PS51257">
    <property type="entry name" value="PROKAR_LIPOPROTEIN"/>
    <property type="match status" value="1"/>
</dbReference>
<feature type="domain" description="Transferrin-binding protein B C-lobe/N-lobe beta-barrel" evidence="3">
    <location>
        <begin position="523"/>
        <end position="673"/>
    </location>
</feature>
<sequence length="693" mass="73329">MKLTNLSLAIMVAVGVAACGGSGDDNSNKPADPPKNNNQGQTNNNQPTPPAAEPHVVDPTGTQVVDDKDLTKQNTVGTLQYVRREDSQYDRVNNPSKPASASPLLGVTLNDQNPSLTNIVLARQDLTRADGVAVKAQFAGSDNPIPVGLDGKANPDSVKNGKSLQEENFGNVDILAGLYQVGKNNVDGTHLDDGTANNVANNVDAKTGKIKRDPVKAADVYQYGKVDTATGKRADAAKVAAVTADTPTAGKHTNLTASTGTDLSAIIDPVQWQEKDGGIKRTGKDIDGKDLYVYRGDTAKSAANPVDKKVVTLADAKTKGARYGDQLVWWTAPETAFENEFTRTGKSTLSTAELKGLPGAPNVSTDSKAATNGLVRVGGGLSTLGQELNWNKDENKWEDHHNTTTRIFGRYHLAYADSAADSKVKGAKTVTMNSYKGAKSFIAEYEKDKPTKATQYSLGAEPMTLQNVQYGRVTTNLDVDAGDAGYPDGFIRSPYKHKNDSTAVDNYFYRGTNATTIEQMAALPSDQTATYHGHALMYGIDNSFHGGGARNLPNAFAGATDGLGLGNFVEAQANFGTKRMIGKVYNEWLLDASKAATTRDNLVQFQGTITGNTVVGTADRTYIAGDDNATFKASFFGEKAEELGGSFNSVKDADKYGAAYGSGDWGGVFGASKGSATSNTFQGDDGANNYGSL</sequence>
<reference evidence="5" key="1">
    <citation type="submission" date="2016-04" db="EMBL/GenBank/DDBJ databases">
        <authorList>
            <person name="Tagini F."/>
        </authorList>
    </citation>
    <scope>NUCLEOTIDE SEQUENCE [LARGE SCALE GENOMIC DNA]</scope>
    <source>
        <strain evidence="5">CHUV0807</strain>
    </source>
</reference>
<feature type="region of interest" description="Disordered" evidence="1">
    <location>
        <begin position="85"/>
        <end position="105"/>
    </location>
</feature>
<evidence type="ECO:0000256" key="1">
    <source>
        <dbReference type="SAM" id="MobiDB-lite"/>
    </source>
</evidence>
<feature type="compositionally biased region" description="Polar residues" evidence="1">
    <location>
        <begin position="90"/>
        <end position="99"/>
    </location>
</feature>
<feature type="region of interest" description="Disordered" evidence="1">
    <location>
        <begin position="23"/>
        <end position="62"/>
    </location>
</feature>
<evidence type="ECO:0000313" key="4">
    <source>
        <dbReference type="EMBL" id="SAM69918.1"/>
    </source>
</evidence>
<name>A0A1C3H6E6_9GAMM</name>
<dbReference type="EMBL" id="FKLO01000072">
    <property type="protein sequence ID" value="SAM69918.1"/>
    <property type="molecule type" value="Genomic_DNA"/>
</dbReference>
<dbReference type="Proteomes" id="UP000190837">
    <property type="component" value="Unassembled WGS sequence"/>
</dbReference>
<evidence type="ECO:0000256" key="2">
    <source>
        <dbReference type="SAM" id="SignalP"/>
    </source>
</evidence>
<evidence type="ECO:0000313" key="5">
    <source>
        <dbReference type="Proteomes" id="UP000190837"/>
    </source>
</evidence>
<evidence type="ECO:0000259" key="3">
    <source>
        <dbReference type="Pfam" id="PF01298"/>
    </source>
</evidence>
<dbReference type="SUPFAM" id="SSF56925">
    <property type="entry name" value="OMPA-like"/>
    <property type="match status" value="1"/>
</dbReference>
<keyword evidence="2" id="KW-0732">Signal</keyword>
<accession>A0A1C3H6E6</accession>
<feature type="compositionally biased region" description="Low complexity" evidence="1">
    <location>
        <begin position="34"/>
        <end position="46"/>
    </location>
</feature>
<organism evidence="4 5">
    <name type="scientific">Cardiobacterium hominis</name>
    <dbReference type="NCBI Taxonomy" id="2718"/>
    <lineage>
        <taxon>Bacteria</taxon>
        <taxon>Pseudomonadati</taxon>
        <taxon>Pseudomonadota</taxon>
        <taxon>Gammaproteobacteria</taxon>
        <taxon>Cardiobacteriales</taxon>
        <taxon>Cardiobacteriaceae</taxon>
        <taxon>Cardiobacterium</taxon>
    </lineage>
</organism>
<dbReference type="Pfam" id="PF01298">
    <property type="entry name" value="TbpB_B_D"/>
    <property type="match status" value="1"/>
</dbReference>
<protein>
    <submittedName>
        <fullName evidence="4">Outer membrane protein 1E</fullName>
    </submittedName>
</protein>
<dbReference type="Gene3D" id="2.40.160.90">
    <property type="match status" value="1"/>
</dbReference>
<dbReference type="AlphaFoldDB" id="A0A1C3H6E6"/>
<feature type="chain" id="PRO_5008674921" evidence="2">
    <location>
        <begin position="19"/>
        <end position="693"/>
    </location>
</feature>
<feature type="signal peptide" evidence="2">
    <location>
        <begin position="1"/>
        <end position="18"/>
    </location>
</feature>
<dbReference type="InterPro" id="IPR001677">
    <property type="entry name" value="TbpB_B_D"/>
</dbReference>
<dbReference type="InterPro" id="IPR011250">
    <property type="entry name" value="OMP/PagP_B-barrel"/>
</dbReference>